<dbReference type="Proteomes" id="UP000276309">
    <property type="component" value="Chromosome"/>
</dbReference>
<dbReference type="AlphaFoldDB" id="A0A3G2L6V1"/>
<protein>
    <submittedName>
        <fullName evidence="1">DUF1801 domain-containing protein</fullName>
    </submittedName>
</protein>
<dbReference type="EMBL" id="CP032050">
    <property type="protein sequence ID" value="AYN67975.1"/>
    <property type="molecule type" value="Genomic_DNA"/>
</dbReference>
<proteinExistence type="predicted"/>
<dbReference type="RefSeq" id="WP_121848990.1">
    <property type="nucleotide sequence ID" value="NZ_CP032050.1"/>
</dbReference>
<name>A0A3G2L6V1_9FLAO</name>
<organism evidence="1 2">
    <name type="scientific">Euzebyella marina</name>
    <dbReference type="NCBI Taxonomy" id="1761453"/>
    <lineage>
        <taxon>Bacteria</taxon>
        <taxon>Pseudomonadati</taxon>
        <taxon>Bacteroidota</taxon>
        <taxon>Flavobacteriia</taxon>
        <taxon>Flavobacteriales</taxon>
        <taxon>Flavobacteriaceae</taxon>
        <taxon>Euzebyella</taxon>
    </lineage>
</organism>
<gene>
    <name evidence="1" type="ORF">D1013_11610</name>
</gene>
<dbReference type="SUPFAM" id="SSF159888">
    <property type="entry name" value="YdhG-like"/>
    <property type="match status" value="1"/>
</dbReference>
<reference evidence="1 2" key="1">
    <citation type="submission" date="2018-08" db="EMBL/GenBank/DDBJ databases">
        <title>The reduced genetic potential of extracellular carbohydrate catabolism in Euzebyella marina RN62, a Flavobacteriia bacterium isolated from the hadal water.</title>
        <authorList>
            <person name="Xue C."/>
        </authorList>
    </citation>
    <scope>NUCLEOTIDE SEQUENCE [LARGE SCALE GENOMIC DNA]</scope>
    <source>
        <strain evidence="1 2">RN62</strain>
    </source>
</reference>
<dbReference type="OrthoDB" id="328972at2"/>
<evidence type="ECO:0000313" key="2">
    <source>
        <dbReference type="Proteomes" id="UP000276309"/>
    </source>
</evidence>
<keyword evidence="2" id="KW-1185">Reference proteome</keyword>
<dbReference type="KEGG" id="emar:D1013_11610"/>
<accession>A0A3G2L6V1</accession>
<sequence length="140" mass="16434">MMQIIVDPKVDDKFATYPEEVLIKMNFLRQLVIETASDSDWINRLEVTLKWNEPSFITNCGSTLRMDWKEKNPEQYAMYFQCTSRLVDTFKMIFGPKFMYEGNRALLFEMDSEIPVDELKSCIMACLTYHKVKHLATLGI</sequence>
<evidence type="ECO:0000313" key="1">
    <source>
        <dbReference type="EMBL" id="AYN67975.1"/>
    </source>
</evidence>